<dbReference type="STRING" id="1802200.A2812_01685"/>
<protein>
    <submittedName>
        <fullName evidence="2">Uncharacterized protein</fullName>
    </submittedName>
</protein>
<dbReference type="AlphaFoldDB" id="A0A1G2HSY4"/>
<accession>A0A1G2HSY4</accession>
<evidence type="ECO:0000256" key="1">
    <source>
        <dbReference type="SAM" id="Phobius"/>
    </source>
</evidence>
<comment type="caution">
    <text evidence="2">The sequence shown here is derived from an EMBL/GenBank/DDBJ whole genome shotgun (WGS) entry which is preliminary data.</text>
</comment>
<evidence type="ECO:0000313" key="3">
    <source>
        <dbReference type="Proteomes" id="UP000177190"/>
    </source>
</evidence>
<keyword evidence="1" id="KW-0472">Membrane</keyword>
<keyword evidence="1" id="KW-0812">Transmembrane</keyword>
<evidence type="ECO:0000313" key="2">
    <source>
        <dbReference type="EMBL" id="OGZ65656.1"/>
    </source>
</evidence>
<proteinExistence type="predicted"/>
<keyword evidence="1" id="KW-1133">Transmembrane helix</keyword>
<gene>
    <name evidence="2" type="ORF">A2812_01685</name>
</gene>
<reference evidence="2 3" key="1">
    <citation type="journal article" date="2016" name="Nat. Commun.">
        <title>Thousands of microbial genomes shed light on interconnected biogeochemical processes in an aquifer system.</title>
        <authorList>
            <person name="Anantharaman K."/>
            <person name="Brown C.T."/>
            <person name="Hug L.A."/>
            <person name="Sharon I."/>
            <person name="Castelle C.J."/>
            <person name="Probst A.J."/>
            <person name="Thomas B.C."/>
            <person name="Singh A."/>
            <person name="Wilkins M.J."/>
            <person name="Karaoz U."/>
            <person name="Brodie E.L."/>
            <person name="Williams K.H."/>
            <person name="Hubbard S.S."/>
            <person name="Banfield J.F."/>
        </authorList>
    </citation>
    <scope>NUCLEOTIDE SEQUENCE [LARGE SCALE GENOMIC DNA]</scope>
</reference>
<sequence length="220" mass="23925">MVKNIQGYSLLTVVIVAVVVSLIVSVATTSLTGKVITGNAIGNYANELWGKVLRISGDGKGQFAAGSTSTYSTITSISDKSNTNSARTPLNIDASEVNVKGDLNLSGGIIQDGIRKESYLLRAKVYYDSSDNRNETTIEKFTSSGWTGVCQDRKIGDRCSIGDVEFYIREIKYVPGGDEYVVLRSSGRSILQESPRDFQFFEKRLGNDGDGQFVAGSFDW</sequence>
<organism evidence="2 3">
    <name type="scientific">Candidatus Staskawiczbacteria bacterium RIFCSPHIGHO2_01_FULL_36_16</name>
    <dbReference type="NCBI Taxonomy" id="1802200"/>
    <lineage>
        <taxon>Bacteria</taxon>
        <taxon>Candidatus Staskawicziibacteriota</taxon>
    </lineage>
</organism>
<dbReference type="EMBL" id="MHOM01000002">
    <property type="protein sequence ID" value="OGZ65656.1"/>
    <property type="molecule type" value="Genomic_DNA"/>
</dbReference>
<dbReference type="Proteomes" id="UP000177190">
    <property type="component" value="Unassembled WGS sequence"/>
</dbReference>
<feature type="transmembrane region" description="Helical" evidence="1">
    <location>
        <begin position="7"/>
        <end position="27"/>
    </location>
</feature>
<name>A0A1G2HSY4_9BACT</name>